<accession>A0A3A3ZZA5</accession>
<sequence length="63" mass="6941">MTLTEQERRDALVAGRFAGSRGLPVAEANPYVGDDPRSRALRLLWVRAYLRAAPHSGVVDYTA</sequence>
<dbReference type="Proteomes" id="UP000265768">
    <property type="component" value="Unassembled WGS sequence"/>
</dbReference>
<gene>
    <name evidence="1" type="ORF">D5H75_40490</name>
</gene>
<keyword evidence="2" id="KW-1185">Reference proteome</keyword>
<comment type="caution">
    <text evidence="1">The sequence shown here is derived from an EMBL/GenBank/DDBJ whole genome shotgun (WGS) entry which is preliminary data.</text>
</comment>
<proteinExistence type="predicted"/>
<protein>
    <submittedName>
        <fullName evidence="1">Uncharacterized protein</fullName>
    </submittedName>
</protein>
<evidence type="ECO:0000313" key="1">
    <source>
        <dbReference type="EMBL" id="RJL19345.1"/>
    </source>
</evidence>
<evidence type="ECO:0000313" key="2">
    <source>
        <dbReference type="Proteomes" id="UP000265768"/>
    </source>
</evidence>
<reference evidence="1 2" key="1">
    <citation type="submission" date="2018-09" db="EMBL/GenBank/DDBJ databases">
        <title>YIM 75507 draft genome.</title>
        <authorList>
            <person name="Tang S."/>
            <person name="Feng Y."/>
        </authorList>
    </citation>
    <scope>NUCLEOTIDE SEQUENCE [LARGE SCALE GENOMIC DNA]</scope>
    <source>
        <strain evidence="1 2">YIM 75507</strain>
    </source>
</reference>
<dbReference type="AlphaFoldDB" id="A0A3A3ZZA5"/>
<dbReference type="EMBL" id="QZEY01000040">
    <property type="protein sequence ID" value="RJL19345.1"/>
    <property type="molecule type" value="Genomic_DNA"/>
</dbReference>
<name>A0A3A3ZZA5_9ACTN</name>
<organism evidence="1 2">
    <name type="scientific">Bailinhaonella thermotolerans</name>
    <dbReference type="NCBI Taxonomy" id="1070861"/>
    <lineage>
        <taxon>Bacteria</taxon>
        <taxon>Bacillati</taxon>
        <taxon>Actinomycetota</taxon>
        <taxon>Actinomycetes</taxon>
        <taxon>Streptosporangiales</taxon>
        <taxon>Streptosporangiaceae</taxon>
        <taxon>Bailinhaonella</taxon>
    </lineage>
</organism>